<evidence type="ECO:0000313" key="4">
    <source>
        <dbReference type="Proteomes" id="UP000199555"/>
    </source>
</evidence>
<reference evidence="4" key="1">
    <citation type="submission" date="2016-10" db="EMBL/GenBank/DDBJ databases">
        <authorList>
            <person name="Varghese N."/>
            <person name="Submissions S."/>
        </authorList>
    </citation>
    <scope>NUCLEOTIDE SEQUENCE [LARGE SCALE GENOMIC DNA]</scope>
    <source>
        <strain evidence="4">CGMCC 1.7655</strain>
    </source>
</reference>
<dbReference type="AlphaFoldDB" id="A0A1G9DXS9"/>
<feature type="compositionally biased region" description="Low complexity" evidence="1">
    <location>
        <begin position="121"/>
        <end position="136"/>
    </location>
</feature>
<evidence type="ECO:0000259" key="2">
    <source>
        <dbReference type="Pfam" id="PF02120"/>
    </source>
</evidence>
<dbReference type="EMBL" id="FNGE01000002">
    <property type="protein sequence ID" value="SDK68653.1"/>
    <property type="molecule type" value="Genomic_DNA"/>
</dbReference>
<dbReference type="Gene3D" id="3.30.750.140">
    <property type="match status" value="1"/>
</dbReference>
<evidence type="ECO:0000313" key="3">
    <source>
        <dbReference type="EMBL" id="SDK68653.1"/>
    </source>
</evidence>
<feature type="compositionally biased region" description="Low complexity" evidence="1">
    <location>
        <begin position="233"/>
        <end position="243"/>
    </location>
</feature>
<feature type="compositionally biased region" description="Low complexity" evidence="1">
    <location>
        <begin position="271"/>
        <end position="284"/>
    </location>
</feature>
<dbReference type="InterPro" id="IPR021136">
    <property type="entry name" value="Flagellar_hook_control-like_C"/>
</dbReference>
<protein>
    <submittedName>
        <fullName evidence="3">Hook-length control protein FliK</fullName>
    </submittedName>
</protein>
<dbReference type="Pfam" id="PF02120">
    <property type="entry name" value="Flg_hook"/>
    <property type="match status" value="1"/>
</dbReference>
<gene>
    <name evidence="3" type="ORF">SAMN04487971_102264</name>
</gene>
<dbReference type="STRING" id="525640.SAMN04487971_102264"/>
<name>A0A1G9DXS9_9RHOB</name>
<feature type="compositionally biased region" description="Pro residues" evidence="1">
    <location>
        <begin position="335"/>
        <end position="344"/>
    </location>
</feature>
<feature type="region of interest" description="Disordered" evidence="1">
    <location>
        <begin position="48"/>
        <end position="106"/>
    </location>
</feature>
<feature type="compositionally biased region" description="Low complexity" evidence="1">
    <location>
        <begin position="56"/>
        <end position="65"/>
    </location>
</feature>
<feature type="region of interest" description="Disordered" evidence="1">
    <location>
        <begin position="424"/>
        <end position="468"/>
    </location>
</feature>
<feature type="compositionally biased region" description="Low complexity" evidence="1">
    <location>
        <begin position="435"/>
        <end position="449"/>
    </location>
</feature>
<dbReference type="InterPro" id="IPR038610">
    <property type="entry name" value="FliK-like_C_sf"/>
</dbReference>
<sequence length="468" mass="47289">MPTAIARLSPAASTLLPQAGAPSAEAASPGQAAAFEAVLDLLAAARSSGLRKEAQAAEPEAPGADAAEEEHAADEADPEELGQPVWPEASPSLVGTFLGQPPDDARLARQQGIDPAQDAALTGAQAGAHAATTPALREGSATLDPDLPASEAPSPDQAPLQAEHAGRPASPAAEPSLRSMTQEPAVRGSVLAATGQPGASPAPAWAEHRQDRQTAAAAPQAPGREIPELTVPAAAQETAASPALGHDRDAASPARPPETAALSQGATHEQAGAPAASGEPAPLEAAATEGADLHLPQAAAEPVIGPATSAPAMPGPAPATEGASRPPARAEAAAPHPPHVPAPERPVADAIVRTREGQVEVVLNPVELGRVTLLLGAEGDPGHLGLYVERPETADLIRRHSDQLLRELRENGMPEARLDLLRQDGQGQNRGGGFRQPSSAGAPEGARAGPPDRPTPPAPSLSRLDIRL</sequence>
<accession>A0A1G9DXS9</accession>
<dbReference type="RefSeq" id="WP_090752667.1">
    <property type="nucleotide sequence ID" value="NZ_FNGE01000002.1"/>
</dbReference>
<proteinExistence type="predicted"/>
<feature type="region of interest" description="Disordered" evidence="1">
    <location>
        <begin position="121"/>
        <end position="284"/>
    </location>
</feature>
<feature type="domain" description="Flagellar hook-length control protein-like C-terminal" evidence="2">
    <location>
        <begin position="354"/>
        <end position="428"/>
    </location>
</feature>
<organism evidence="3 4">
    <name type="scientific">Paracoccus chinensis</name>
    <dbReference type="NCBI Taxonomy" id="525640"/>
    <lineage>
        <taxon>Bacteria</taxon>
        <taxon>Pseudomonadati</taxon>
        <taxon>Pseudomonadota</taxon>
        <taxon>Alphaproteobacteria</taxon>
        <taxon>Rhodobacterales</taxon>
        <taxon>Paracoccaceae</taxon>
        <taxon>Paracoccus</taxon>
    </lineage>
</organism>
<feature type="region of interest" description="Disordered" evidence="1">
    <location>
        <begin position="305"/>
        <end position="344"/>
    </location>
</feature>
<keyword evidence="4" id="KW-1185">Reference proteome</keyword>
<evidence type="ECO:0000256" key="1">
    <source>
        <dbReference type="SAM" id="MobiDB-lite"/>
    </source>
</evidence>
<dbReference type="Proteomes" id="UP000199555">
    <property type="component" value="Unassembled WGS sequence"/>
</dbReference>